<dbReference type="AlphaFoldDB" id="A0A0C2S0B3"/>
<feature type="compositionally biased region" description="Low complexity" evidence="1">
    <location>
        <begin position="18"/>
        <end position="33"/>
    </location>
</feature>
<dbReference type="HOGENOM" id="CLU_2026121_0_0_1"/>
<dbReference type="InParanoid" id="A0A0C2S0B3"/>
<name>A0A0C2S0B3_AMAMK</name>
<dbReference type="Proteomes" id="UP000054549">
    <property type="component" value="Unassembled WGS sequence"/>
</dbReference>
<keyword evidence="3" id="KW-1185">Reference proteome</keyword>
<sequence>MEGVTSSANVKLSDVAHPSPSTGKSTRTSTSSRLYFDTEKKPLPLLWYSPLDAFCPSFEDVRLHPLGWPYQVKEVKEIENVKTEDREDDTFVRHHRVAIRSVTQRIDSEYTMSSGGPTTISI</sequence>
<feature type="region of interest" description="Disordered" evidence="1">
    <location>
        <begin position="1"/>
        <end position="33"/>
    </location>
</feature>
<accession>A0A0C2S0B3</accession>
<protein>
    <submittedName>
        <fullName evidence="2">Uncharacterized protein</fullName>
    </submittedName>
</protein>
<gene>
    <name evidence="2" type="ORF">M378DRAFT_17394</name>
</gene>
<reference evidence="2 3" key="1">
    <citation type="submission" date="2014-04" db="EMBL/GenBank/DDBJ databases">
        <title>Evolutionary Origins and Diversification of the Mycorrhizal Mutualists.</title>
        <authorList>
            <consortium name="DOE Joint Genome Institute"/>
            <consortium name="Mycorrhizal Genomics Consortium"/>
            <person name="Kohler A."/>
            <person name="Kuo A."/>
            <person name="Nagy L.G."/>
            <person name="Floudas D."/>
            <person name="Copeland A."/>
            <person name="Barry K.W."/>
            <person name="Cichocki N."/>
            <person name="Veneault-Fourrey C."/>
            <person name="LaButti K."/>
            <person name="Lindquist E.A."/>
            <person name="Lipzen A."/>
            <person name="Lundell T."/>
            <person name="Morin E."/>
            <person name="Murat C."/>
            <person name="Riley R."/>
            <person name="Ohm R."/>
            <person name="Sun H."/>
            <person name="Tunlid A."/>
            <person name="Henrissat B."/>
            <person name="Grigoriev I.V."/>
            <person name="Hibbett D.S."/>
            <person name="Martin F."/>
        </authorList>
    </citation>
    <scope>NUCLEOTIDE SEQUENCE [LARGE SCALE GENOMIC DNA]</scope>
    <source>
        <strain evidence="2 3">Koide BX008</strain>
    </source>
</reference>
<evidence type="ECO:0000313" key="3">
    <source>
        <dbReference type="Proteomes" id="UP000054549"/>
    </source>
</evidence>
<proteinExistence type="predicted"/>
<feature type="compositionally biased region" description="Polar residues" evidence="1">
    <location>
        <begin position="1"/>
        <end position="10"/>
    </location>
</feature>
<evidence type="ECO:0000256" key="1">
    <source>
        <dbReference type="SAM" id="MobiDB-lite"/>
    </source>
</evidence>
<evidence type="ECO:0000313" key="2">
    <source>
        <dbReference type="EMBL" id="KIL56090.1"/>
    </source>
</evidence>
<organism evidence="2 3">
    <name type="scientific">Amanita muscaria (strain Koide BX008)</name>
    <dbReference type="NCBI Taxonomy" id="946122"/>
    <lineage>
        <taxon>Eukaryota</taxon>
        <taxon>Fungi</taxon>
        <taxon>Dikarya</taxon>
        <taxon>Basidiomycota</taxon>
        <taxon>Agaricomycotina</taxon>
        <taxon>Agaricomycetes</taxon>
        <taxon>Agaricomycetidae</taxon>
        <taxon>Agaricales</taxon>
        <taxon>Pluteineae</taxon>
        <taxon>Amanitaceae</taxon>
        <taxon>Amanita</taxon>
    </lineage>
</organism>
<dbReference type="EMBL" id="KN818448">
    <property type="protein sequence ID" value="KIL56090.1"/>
    <property type="molecule type" value="Genomic_DNA"/>
</dbReference>